<keyword evidence="3" id="KW-1185">Reference proteome</keyword>
<name>A0A4Z2G4W8_9TELE</name>
<accession>A0A4Z2G4W8</accession>
<feature type="compositionally biased region" description="Basic residues" evidence="1">
    <location>
        <begin position="80"/>
        <end position="97"/>
    </location>
</feature>
<reference evidence="2 3" key="1">
    <citation type="submission" date="2019-03" db="EMBL/GenBank/DDBJ databases">
        <title>First draft genome of Liparis tanakae, snailfish: a comprehensive survey of snailfish specific genes.</title>
        <authorList>
            <person name="Kim W."/>
            <person name="Song I."/>
            <person name="Jeong J.-H."/>
            <person name="Kim D."/>
            <person name="Kim S."/>
            <person name="Ryu S."/>
            <person name="Song J.Y."/>
            <person name="Lee S.K."/>
        </authorList>
    </citation>
    <scope>NUCLEOTIDE SEQUENCE [LARGE SCALE GENOMIC DNA]</scope>
    <source>
        <tissue evidence="2">Muscle</tissue>
    </source>
</reference>
<protein>
    <submittedName>
        <fullName evidence="2">Uncharacterized protein</fullName>
    </submittedName>
</protein>
<organism evidence="2 3">
    <name type="scientific">Liparis tanakae</name>
    <name type="common">Tanaka's snailfish</name>
    <dbReference type="NCBI Taxonomy" id="230148"/>
    <lineage>
        <taxon>Eukaryota</taxon>
        <taxon>Metazoa</taxon>
        <taxon>Chordata</taxon>
        <taxon>Craniata</taxon>
        <taxon>Vertebrata</taxon>
        <taxon>Euteleostomi</taxon>
        <taxon>Actinopterygii</taxon>
        <taxon>Neopterygii</taxon>
        <taxon>Teleostei</taxon>
        <taxon>Neoteleostei</taxon>
        <taxon>Acanthomorphata</taxon>
        <taxon>Eupercaria</taxon>
        <taxon>Perciformes</taxon>
        <taxon>Cottioidei</taxon>
        <taxon>Cottales</taxon>
        <taxon>Liparidae</taxon>
        <taxon>Liparis</taxon>
    </lineage>
</organism>
<evidence type="ECO:0000313" key="2">
    <source>
        <dbReference type="EMBL" id="TNN47834.1"/>
    </source>
</evidence>
<dbReference type="Proteomes" id="UP000314294">
    <property type="component" value="Unassembled WGS sequence"/>
</dbReference>
<feature type="region of interest" description="Disordered" evidence="1">
    <location>
        <begin position="25"/>
        <end position="97"/>
    </location>
</feature>
<feature type="compositionally biased region" description="Polar residues" evidence="1">
    <location>
        <begin position="25"/>
        <end position="41"/>
    </location>
</feature>
<evidence type="ECO:0000313" key="3">
    <source>
        <dbReference type="Proteomes" id="UP000314294"/>
    </source>
</evidence>
<dbReference type="AlphaFoldDB" id="A0A4Z2G4W8"/>
<proteinExistence type="predicted"/>
<dbReference type="EMBL" id="SRLO01000723">
    <property type="protein sequence ID" value="TNN47834.1"/>
    <property type="molecule type" value="Genomic_DNA"/>
</dbReference>
<evidence type="ECO:0000256" key="1">
    <source>
        <dbReference type="SAM" id="MobiDB-lite"/>
    </source>
</evidence>
<sequence length="97" mass="10979">MLFRNRLICQDNGPLATSQGAVQRCSNQMPGNRMPTRSRSGPTDHLIPERLPSLATADGKLTKKRPHTQKVTRSFPPATIKRRKTPRMKKKETRPGF</sequence>
<comment type="caution">
    <text evidence="2">The sequence shown here is derived from an EMBL/GenBank/DDBJ whole genome shotgun (WGS) entry which is preliminary data.</text>
</comment>
<gene>
    <name evidence="2" type="ORF">EYF80_041977</name>
</gene>